<comment type="subcellular location">
    <subcellularLocation>
        <location evidence="4">Cytoplasm</location>
    </subcellularLocation>
</comment>
<dbReference type="HAMAP" id="MF_00528">
    <property type="entry name" value="Maf"/>
    <property type="match status" value="1"/>
</dbReference>
<comment type="function">
    <text evidence="4">Nucleoside triphosphate pyrophosphatase that hydrolyzes dTTP and UTP. May have a dual role in cell division arrest and in preventing the incorporation of modified nucleotides into cellular nucleic acids.</text>
</comment>
<dbReference type="SUPFAM" id="SSF52972">
    <property type="entry name" value="ITPase-like"/>
    <property type="match status" value="1"/>
</dbReference>
<comment type="caution">
    <text evidence="4">Lacks conserved residue(s) required for the propagation of feature annotation.</text>
</comment>
<evidence type="ECO:0000256" key="3">
    <source>
        <dbReference type="ARBA" id="ARBA00023080"/>
    </source>
</evidence>
<evidence type="ECO:0000256" key="4">
    <source>
        <dbReference type="HAMAP-Rule" id="MF_00528"/>
    </source>
</evidence>
<evidence type="ECO:0000256" key="1">
    <source>
        <dbReference type="ARBA" id="ARBA00001968"/>
    </source>
</evidence>
<dbReference type="PIRSF" id="PIRSF006305">
    <property type="entry name" value="Maf"/>
    <property type="match status" value="1"/>
</dbReference>
<keyword evidence="4" id="KW-0963">Cytoplasm</keyword>
<feature type="site" description="Important for substrate specificity" evidence="4">
    <location>
        <position position="14"/>
    </location>
</feature>
<dbReference type="NCBIfam" id="TIGR00172">
    <property type="entry name" value="maf"/>
    <property type="match status" value="1"/>
</dbReference>
<accession>A0ABS2DS10</accession>
<dbReference type="PANTHER" id="PTHR43213:SF5">
    <property type="entry name" value="BIFUNCTIONAL DTTP_UTP PYROPHOSPHATASE_METHYLTRANSFERASE PROTEIN-RELATED"/>
    <property type="match status" value="1"/>
</dbReference>
<name>A0ABS2DS10_9BURK</name>
<comment type="cofactor">
    <cofactor evidence="1 4">
        <name>a divalent metal cation</name>
        <dbReference type="ChEBI" id="CHEBI:60240"/>
    </cofactor>
</comment>
<gene>
    <name evidence="5" type="primary">maf</name>
    <name evidence="5" type="ORF">H6A60_06490</name>
</gene>
<organism evidence="5 6">
    <name type="scientific">Sutterella massiliensis</name>
    <dbReference type="NCBI Taxonomy" id="1816689"/>
    <lineage>
        <taxon>Bacteria</taxon>
        <taxon>Pseudomonadati</taxon>
        <taxon>Pseudomonadota</taxon>
        <taxon>Betaproteobacteria</taxon>
        <taxon>Burkholderiales</taxon>
        <taxon>Sutterellaceae</taxon>
        <taxon>Sutterella</taxon>
    </lineage>
</organism>
<keyword evidence="6" id="KW-1185">Reference proteome</keyword>
<sequence>MQRSPIFLASKSPRRRELLSGLGYEVCVLADTTAHRGYFPGDEEVLANESPEAYVFRTAREKFEEGLELRARLYPQAEFDRCPIVAADTVVSLDGEILGKPKDAEEAVRFLECLSGRTHEVRTCVWAGTQSERRHAVSLSFVSFRTLSRAETMGYVATGEPFDKAGGYGIQGLAGVFIERIEGSFTGIMGLPVCETTALLAVLGAPVPALATLGGQAAGGRC</sequence>
<dbReference type="Pfam" id="PF02545">
    <property type="entry name" value="Maf"/>
    <property type="match status" value="1"/>
</dbReference>
<keyword evidence="2 4" id="KW-0378">Hydrolase</keyword>
<dbReference type="EMBL" id="JACJJC010000008">
    <property type="protein sequence ID" value="MBM6704132.1"/>
    <property type="molecule type" value="Genomic_DNA"/>
</dbReference>
<evidence type="ECO:0000313" key="5">
    <source>
        <dbReference type="EMBL" id="MBM6704132.1"/>
    </source>
</evidence>
<dbReference type="CDD" id="cd00555">
    <property type="entry name" value="Maf"/>
    <property type="match status" value="1"/>
</dbReference>
<dbReference type="InterPro" id="IPR029001">
    <property type="entry name" value="ITPase-like_fam"/>
</dbReference>
<dbReference type="RefSeq" id="WP_205102604.1">
    <property type="nucleotide sequence ID" value="NZ_JACJJC010000008.1"/>
</dbReference>
<dbReference type="Proteomes" id="UP000715095">
    <property type="component" value="Unassembled WGS sequence"/>
</dbReference>
<evidence type="ECO:0000313" key="6">
    <source>
        <dbReference type="Proteomes" id="UP000715095"/>
    </source>
</evidence>
<comment type="caution">
    <text evidence="5">The sequence shown here is derived from an EMBL/GenBank/DDBJ whole genome shotgun (WGS) entry which is preliminary data.</text>
</comment>
<keyword evidence="3 4" id="KW-0546">Nucleotide metabolism</keyword>
<dbReference type="EC" id="3.6.1.9" evidence="4"/>
<dbReference type="InterPro" id="IPR003697">
    <property type="entry name" value="Maf-like"/>
</dbReference>
<comment type="similarity">
    <text evidence="4">Belongs to the Maf family. YhdE subfamily.</text>
</comment>
<comment type="catalytic activity">
    <reaction evidence="4">
        <text>dTTP + H2O = dTMP + diphosphate + H(+)</text>
        <dbReference type="Rhea" id="RHEA:28534"/>
        <dbReference type="ChEBI" id="CHEBI:15377"/>
        <dbReference type="ChEBI" id="CHEBI:15378"/>
        <dbReference type="ChEBI" id="CHEBI:33019"/>
        <dbReference type="ChEBI" id="CHEBI:37568"/>
        <dbReference type="ChEBI" id="CHEBI:63528"/>
        <dbReference type="EC" id="3.6.1.9"/>
    </reaction>
</comment>
<comment type="catalytic activity">
    <reaction evidence="4">
        <text>UTP + H2O = UMP + diphosphate + H(+)</text>
        <dbReference type="Rhea" id="RHEA:29395"/>
        <dbReference type="ChEBI" id="CHEBI:15377"/>
        <dbReference type="ChEBI" id="CHEBI:15378"/>
        <dbReference type="ChEBI" id="CHEBI:33019"/>
        <dbReference type="ChEBI" id="CHEBI:46398"/>
        <dbReference type="ChEBI" id="CHEBI:57865"/>
        <dbReference type="EC" id="3.6.1.9"/>
    </reaction>
</comment>
<feature type="site" description="Important for substrate specificity" evidence="4">
    <location>
        <position position="89"/>
    </location>
</feature>
<feature type="site" description="Important for substrate specificity" evidence="4">
    <location>
        <position position="171"/>
    </location>
</feature>
<feature type="active site" description="Proton acceptor" evidence="4">
    <location>
        <position position="88"/>
    </location>
</feature>
<protein>
    <recommendedName>
        <fullName evidence="4">dTTP/UTP pyrophosphatase</fullName>
        <shortName evidence="4">dTTPase/UTPase</shortName>
        <ecNumber evidence="4">3.6.1.9</ecNumber>
    </recommendedName>
    <alternativeName>
        <fullName evidence="4">Nucleoside triphosphate pyrophosphatase</fullName>
    </alternativeName>
    <alternativeName>
        <fullName evidence="4">Nucleotide pyrophosphatase</fullName>
        <shortName evidence="4">Nucleotide PPase</shortName>
    </alternativeName>
</protein>
<dbReference type="PANTHER" id="PTHR43213">
    <property type="entry name" value="BIFUNCTIONAL DTTP/UTP PYROPHOSPHATASE/METHYLTRANSFERASE PROTEIN-RELATED"/>
    <property type="match status" value="1"/>
</dbReference>
<reference evidence="5 6" key="1">
    <citation type="journal article" date="2021" name="Sci. Rep.">
        <title>The distribution of antibiotic resistance genes in chicken gut microbiota commensals.</title>
        <authorList>
            <person name="Juricova H."/>
            <person name="Matiasovicova J."/>
            <person name="Kubasova T."/>
            <person name="Cejkova D."/>
            <person name="Rychlik I."/>
        </authorList>
    </citation>
    <scope>NUCLEOTIDE SEQUENCE [LARGE SCALE GENOMIC DNA]</scope>
    <source>
        <strain evidence="5 6">An829</strain>
    </source>
</reference>
<evidence type="ECO:0000256" key="2">
    <source>
        <dbReference type="ARBA" id="ARBA00022801"/>
    </source>
</evidence>
<dbReference type="Gene3D" id="3.90.950.10">
    <property type="match status" value="1"/>
</dbReference>
<proteinExistence type="inferred from homology"/>